<dbReference type="EMBL" id="NBSK02000005">
    <property type="protein sequence ID" value="KAJ0207036.1"/>
    <property type="molecule type" value="Genomic_DNA"/>
</dbReference>
<organism evidence="2 3">
    <name type="scientific">Lactuca sativa</name>
    <name type="common">Garden lettuce</name>
    <dbReference type="NCBI Taxonomy" id="4236"/>
    <lineage>
        <taxon>Eukaryota</taxon>
        <taxon>Viridiplantae</taxon>
        <taxon>Streptophyta</taxon>
        <taxon>Embryophyta</taxon>
        <taxon>Tracheophyta</taxon>
        <taxon>Spermatophyta</taxon>
        <taxon>Magnoliopsida</taxon>
        <taxon>eudicotyledons</taxon>
        <taxon>Gunneridae</taxon>
        <taxon>Pentapetalae</taxon>
        <taxon>asterids</taxon>
        <taxon>campanulids</taxon>
        <taxon>Asterales</taxon>
        <taxon>Asteraceae</taxon>
        <taxon>Cichorioideae</taxon>
        <taxon>Cichorieae</taxon>
        <taxon>Lactucinae</taxon>
        <taxon>Lactuca</taxon>
    </lineage>
</organism>
<protein>
    <submittedName>
        <fullName evidence="2">Uncharacterized protein</fullName>
    </submittedName>
</protein>
<feature type="compositionally biased region" description="Basic and acidic residues" evidence="1">
    <location>
        <begin position="44"/>
        <end position="53"/>
    </location>
</feature>
<feature type="compositionally biased region" description="Polar residues" evidence="1">
    <location>
        <begin position="12"/>
        <end position="22"/>
    </location>
</feature>
<feature type="region of interest" description="Disordered" evidence="1">
    <location>
        <begin position="35"/>
        <end position="74"/>
    </location>
</feature>
<gene>
    <name evidence="2" type="ORF">LSAT_V11C500254940</name>
</gene>
<proteinExistence type="predicted"/>
<sequence>MDIESREEEVASPQNASSTSQISVISLATPIEEEEALQSQEVKTSGDDVEKVSSSDNISTLRVEENKTDDDDAWDDVDHNMIDLNIMHEETLEASILDLEELANRIKWLKSILDNSRSNSGSWKFEGES</sequence>
<evidence type="ECO:0000256" key="1">
    <source>
        <dbReference type="SAM" id="MobiDB-lite"/>
    </source>
</evidence>
<evidence type="ECO:0000313" key="3">
    <source>
        <dbReference type="Proteomes" id="UP000235145"/>
    </source>
</evidence>
<reference evidence="2 3" key="1">
    <citation type="journal article" date="2017" name="Nat. Commun.">
        <title>Genome assembly with in vitro proximity ligation data and whole-genome triplication in lettuce.</title>
        <authorList>
            <person name="Reyes-Chin-Wo S."/>
            <person name="Wang Z."/>
            <person name="Yang X."/>
            <person name="Kozik A."/>
            <person name="Arikit S."/>
            <person name="Song C."/>
            <person name="Xia L."/>
            <person name="Froenicke L."/>
            <person name="Lavelle D.O."/>
            <person name="Truco M.J."/>
            <person name="Xia R."/>
            <person name="Zhu S."/>
            <person name="Xu C."/>
            <person name="Xu H."/>
            <person name="Xu X."/>
            <person name="Cox K."/>
            <person name="Korf I."/>
            <person name="Meyers B.C."/>
            <person name="Michelmore R.W."/>
        </authorList>
    </citation>
    <scope>NUCLEOTIDE SEQUENCE [LARGE SCALE GENOMIC DNA]</scope>
    <source>
        <strain evidence="3">cv. Salinas</strain>
        <tissue evidence="2">Seedlings</tissue>
    </source>
</reference>
<keyword evidence="3" id="KW-1185">Reference proteome</keyword>
<dbReference type="AlphaFoldDB" id="A0A9R1XBX4"/>
<accession>A0A9R1XBX4</accession>
<feature type="region of interest" description="Disordered" evidence="1">
    <location>
        <begin position="1"/>
        <end position="22"/>
    </location>
</feature>
<comment type="caution">
    <text evidence="2">The sequence shown here is derived from an EMBL/GenBank/DDBJ whole genome shotgun (WGS) entry which is preliminary data.</text>
</comment>
<dbReference type="Proteomes" id="UP000235145">
    <property type="component" value="Unassembled WGS sequence"/>
</dbReference>
<name>A0A9R1XBX4_LACSA</name>
<evidence type="ECO:0000313" key="2">
    <source>
        <dbReference type="EMBL" id="KAJ0207036.1"/>
    </source>
</evidence>